<feature type="transmembrane region" description="Helical" evidence="11">
    <location>
        <begin position="21"/>
        <end position="39"/>
    </location>
</feature>
<dbReference type="NCBIfam" id="TIGR02486">
    <property type="entry name" value="RDH"/>
    <property type="match status" value="1"/>
</dbReference>
<dbReference type="PANTHER" id="PTHR42827">
    <property type="entry name" value="IRON-SULFUR CLUSTER-BINDING PROTEIN-RELATED"/>
    <property type="match status" value="1"/>
</dbReference>
<sequence>MKSRENDGVKASGAGMNRRQFAKAALGGIGAVAAVPAMLGEAIAKAEADERKSVEFRRNLVTTVDNPILVDETVHRRFSSANIAFNAYSRDLGESHWAVYGRNFVKNLQQGKGGTDIVVGSFDDARAVNALEAAMQTGNRLTGNHGEGNENRGPLAWDNNITSADLASFPRTELPPEDFTRQVKVAARLGGANLVGVCKLNRRWVYESTQRNVYSPDEPQTQRIVFRDVERPTETPEELVIPESVQYAVVMAVEMPRTVIQSSPGPAAGIGDALGYSRMGWASVAVAEYIRCMGYIAIPCKNDTALSVPLAIEAGLGEAGRMGALITPEFGPCVRLCKVFTNMPLVPDKPIRFGVEEFCNHCKKCARECPSKCITEGEQTWEPRNECNNGGVKKWYNDYKKCLGFWDENGMSCTNCVAVCPFTKGDMWAHHFTEWSIKNIHASHPVWLNLDDAFGYGERRHDLDVFKRDFAPYGMDPDKMER</sequence>
<keyword evidence="4" id="KW-0479">Metal-binding</keyword>
<accession>A0A846QJJ1</accession>
<gene>
    <name evidence="13" type="ORF">GGQ74_001984</name>
</gene>
<comment type="caution">
    <text evidence="13">The sequence shown here is derived from an EMBL/GenBank/DDBJ whole genome shotgun (WGS) entry which is preliminary data.</text>
</comment>
<dbReference type="EMBL" id="JAATJA010000002">
    <property type="protein sequence ID" value="NJB68311.1"/>
    <property type="molecule type" value="Genomic_DNA"/>
</dbReference>
<evidence type="ECO:0000256" key="4">
    <source>
        <dbReference type="ARBA" id="ARBA00022723"/>
    </source>
</evidence>
<proteinExistence type="predicted"/>
<reference evidence="13 14" key="1">
    <citation type="submission" date="2020-03" db="EMBL/GenBank/DDBJ databases">
        <title>Genomic Encyclopedia of Type Strains, Phase IV (KMG-IV): sequencing the most valuable type-strain genomes for metagenomic binning, comparative biology and taxonomic classification.</title>
        <authorList>
            <person name="Goeker M."/>
        </authorList>
    </citation>
    <scope>NUCLEOTIDE SEQUENCE [LARGE SCALE GENOMIC DNA]</scope>
    <source>
        <strain evidence="13 14">DSM 24233</strain>
    </source>
</reference>
<keyword evidence="3" id="KW-0004">4Fe-4S</keyword>
<dbReference type="PROSITE" id="PS00198">
    <property type="entry name" value="4FE4S_FER_1"/>
    <property type="match status" value="1"/>
</dbReference>
<keyword evidence="7" id="KW-0408">Iron</keyword>
<evidence type="ECO:0000256" key="1">
    <source>
        <dbReference type="ARBA" id="ARBA00004236"/>
    </source>
</evidence>
<evidence type="ECO:0000256" key="2">
    <source>
        <dbReference type="ARBA" id="ARBA00022475"/>
    </source>
</evidence>
<dbReference type="InterPro" id="IPR006311">
    <property type="entry name" value="TAT_signal"/>
</dbReference>
<keyword evidence="14" id="KW-1185">Reference proteome</keyword>
<evidence type="ECO:0000256" key="8">
    <source>
        <dbReference type="ARBA" id="ARBA00023014"/>
    </source>
</evidence>
<dbReference type="GO" id="GO:0046872">
    <property type="term" value="F:metal ion binding"/>
    <property type="evidence" value="ECO:0007669"/>
    <property type="project" value="UniProtKB-KW"/>
</dbReference>
<dbReference type="PROSITE" id="PS51379">
    <property type="entry name" value="4FE4S_FER_2"/>
    <property type="match status" value="1"/>
</dbReference>
<evidence type="ECO:0000256" key="9">
    <source>
        <dbReference type="ARBA" id="ARBA00023136"/>
    </source>
</evidence>
<organism evidence="13 14">
    <name type="scientific">Desulfobaculum xiamenense</name>
    <dbReference type="NCBI Taxonomy" id="995050"/>
    <lineage>
        <taxon>Bacteria</taxon>
        <taxon>Pseudomonadati</taxon>
        <taxon>Thermodesulfobacteriota</taxon>
        <taxon>Desulfovibrionia</taxon>
        <taxon>Desulfovibrionales</taxon>
        <taxon>Desulfovibrionaceae</taxon>
        <taxon>Desulfobaculum</taxon>
    </lineage>
</organism>
<evidence type="ECO:0000313" key="14">
    <source>
        <dbReference type="Proteomes" id="UP000580856"/>
    </source>
</evidence>
<evidence type="ECO:0000256" key="5">
    <source>
        <dbReference type="ARBA" id="ARBA00022729"/>
    </source>
</evidence>
<dbReference type="Proteomes" id="UP000580856">
    <property type="component" value="Unassembled WGS sequence"/>
</dbReference>
<evidence type="ECO:0000259" key="12">
    <source>
        <dbReference type="PROSITE" id="PS51379"/>
    </source>
</evidence>
<keyword evidence="9 11" id="KW-0472">Membrane</keyword>
<evidence type="ECO:0000256" key="11">
    <source>
        <dbReference type="SAM" id="Phobius"/>
    </source>
</evidence>
<keyword evidence="2" id="KW-1003">Cell membrane</keyword>
<name>A0A846QJJ1_9BACT</name>
<protein>
    <submittedName>
        <fullName evidence="13">Reductive dehalogenase</fullName>
    </submittedName>
</protein>
<comment type="cofactor">
    <cofactor evidence="10">
        <name>corrinoid</name>
        <dbReference type="ChEBI" id="CHEBI:33913"/>
    </cofactor>
</comment>
<evidence type="ECO:0000256" key="6">
    <source>
        <dbReference type="ARBA" id="ARBA00022737"/>
    </source>
</evidence>
<dbReference type="InterPro" id="IPR017896">
    <property type="entry name" value="4Fe4S_Fe-S-bd"/>
</dbReference>
<keyword evidence="11" id="KW-0812">Transmembrane</keyword>
<dbReference type="Pfam" id="PF13484">
    <property type="entry name" value="Fer4_16"/>
    <property type="match status" value="1"/>
</dbReference>
<dbReference type="PANTHER" id="PTHR42827:SF1">
    <property type="entry name" value="IRON-SULFUR CLUSTER-BINDING PROTEIN"/>
    <property type="match status" value="1"/>
</dbReference>
<dbReference type="RefSeq" id="WP_167941390.1">
    <property type="nucleotide sequence ID" value="NZ_JAATJA010000002.1"/>
</dbReference>
<evidence type="ECO:0000256" key="3">
    <source>
        <dbReference type="ARBA" id="ARBA00022485"/>
    </source>
</evidence>
<dbReference type="InterPro" id="IPR012832">
    <property type="entry name" value="RDH"/>
</dbReference>
<dbReference type="InterPro" id="IPR017900">
    <property type="entry name" value="4Fe4S_Fe_S_CS"/>
</dbReference>
<keyword evidence="6" id="KW-0677">Repeat</keyword>
<keyword evidence="11" id="KW-1133">Transmembrane helix</keyword>
<comment type="subcellular location">
    <subcellularLocation>
        <location evidence="1">Cell membrane</location>
    </subcellularLocation>
</comment>
<dbReference type="SUPFAM" id="SSF54862">
    <property type="entry name" value="4Fe-4S ferredoxins"/>
    <property type="match status" value="1"/>
</dbReference>
<keyword evidence="8" id="KW-0411">Iron-sulfur</keyword>
<evidence type="ECO:0000256" key="10">
    <source>
        <dbReference type="ARBA" id="ARBA00029374"/>
    </source>
</evidence>
<dbReference type="Gene3D" id="3.30.70.20">
    <property type="match status" value="1"/>
</dbReference>
<dbReference type="GO" id="GO:0005886">
    <property type="term" value="C:plasma membrane"/>
    <property type="evidence" value="ECO:0007669"/>
    <property type="project" value="UniProtKB-SubCell"/>
</dbReference>
<dbReference type="GO" id="GO:0051539">
    <property type="term" value="F:4 iron, 4 sulfur cluster binding"/>
    <property type="evidence" value="ECO:0007669"/>
    <property type="project" value="UniProtKB-KW"/>
</dbReference>
<feature type="domain" description="4Fe-4S ferredoxin-type" evidence="12">
    <location>
        <begin position="349"/>
        <end position="379"/>
    </location>
</feature>
<keyword evidence="5" id="KW-0732">Signal</keyword>
<evidence type="ECO:0000256" key="7">
    <source>
        <dbReference type="ARBA" id="ARBA00023004"/>
    </source>
</evidence>
<evidence type="ECO:0000313" key="13">
    <source>
        <dbReference type="EMBL" id="NJB68311.1"/>
    </source>
</evidence>
<dbReference type="AlphaFoldDB" id="A0A846QJJ1"/>
<dbReference type="PROSITE" id="PS51318">
    <property type="entry name" value="TAT"/>
    <property type="match status" value="1"/>
</dbReference>